<accession>A0A1G7S631</accession>
<dbReference type="RefSeq" id="WP_074592680.1">
    <property type="nucleotide sequence ID" value="NZ_FNBS01000049.1"/>
</dbReference>
<evidence type="ECO:0000313" key="2">
    <source>
        <dbReference type="Proteomes" id="UP000183404"/>
    </source>
</evidence>
<dbReference type="AlphaFoldDB" id="A0A1G7S631"/>
<reference evidence="1 2" key="1">
    <citation type="submission" date="2016-10" db="EMBL/GenBank/DDBJ databases">
        <authorList>
            <person name="de Groot N.N."/>
        </authorList>
    </citation>
    <scope>NUCLEOTIDE SEQUENCE [LARGE SCALE GENOMIC DNA]</scope>
    <source>
        <strain evidence="1 2">DSM 569</strain>
    </source>
</reference>
<dbReference type="EMBL" id="FNBS01000049">
    <property type="protein sequence ID" value="SDG18477.1"/>
    <property type="molecule type" value="Genomic_DNA"/>
</dbReference>
<sequence>MITILRLTQHEPTEKQVKALKEAFGDDINIINYPEYIKSGEEVVELVEKYNADVVEVVLPLNLLNEVVNLLKDRVIIIRAIMERYQKLRGFGIIFEFSHYEIIEEVKVVTRPLLPNILSLSHSN</sequence>
<organism evidence="1 2">
    <name type="scientific">Thermoanaerobacter thermohydrosulfuricus</name>
    <name type="common">Clostridium thermohydrosulfuricum</name>
    <dbReference type="NCBI Taxonomy" id="1516"/>
    <lineage>
        <taxon>Bacteria</taxon>
        <taxon>Bacillati</taxon>
        <taxon>Bacillota</taxon>
        <taxon>Clostridia</taxon>
        <taxon>Thermoanaerobacterales</taxon>
        <taxon>Thermoanaerobacteraceae</taxon>
        <taxon>Thermoanaerobacter</taxon>
    </lineage>
</organism>
<name>A0A1G7S631_THETY</name>
<protein>
    <submittedName>
        <fullName evidence="1">Uncharacterized protein</fullName>
    </submittedName>
</protein>
<proteinExistence type="predicted"/>
<dbReference type="Proteomes" id="UP000183404">
    <property type="component" value="Unassembled WGS sequence"/>
</dbReference>
<gene>
    <name evidence="1" type="ORF">SAMN04244560_01919</name>
</gene>
<evidence type="ECO:0000313" key="1">
    <source>
        <dbReference type="EMBL" id="SDG18477.1"/>
    </source>
</evidence>